<evidence type="ECO:0000313" key="1">
    <source>
        <dbReference type="EMBL" id="MFC3637543.1"/>
    </source>
</evidence>
<protein>
    <submittedName>
        <fullName evidence="1">Uncharacterized protein</fullName>
    </submittedName>
</protein>
<comment type="caution">
    <text evidence="1">The sequence shown here is derived from an EMBL/GenBank/DDBJ whole genome shotgun (WGS) entry which is preliminary data.</text>
</comment>
<keyword evidence="2" id="KW-1185">Reference proteome</keyword>
<sequence length="66" mass="7269">MSNDARLKAAIEAAAKALHDTARDRRMMRWETASEEWRDQLRTFVAPLVSAALAAADDVTARAQAV</sequence>
<dbReference type="Proteomes" id="UP001595704">
    <property type="component" value="Unassembled WGS sequence"/>
</dbReference>
<gene>
    <name evidence="1" type="ORF">ACFONL_09170</name>
</gene>
<proteinExistence type="predicted"/>
<evidence type="ECO:0000313" key="2">
    <source>
        <dbReference type="Proteomes" id="UP001595704"/>
    </source>
</evidence>
<reference evidence="2" key="1">
    <citation type="journal article" date="2019" name="Int. J. Syst. Evol. Microbiol.">
        <title>The Global Catalogue of Microorganisms (GCM) 10K type strain sequencing project: providing services to taxonomists for standard genome sequencing and annotation.</title>
        <authorList>
            <consortium name="The Broad Institute Genomics Platform"/>
            <consortium name="The Broad Institute Genome Sequencing Center for Infectious Disease"/>
            <person name="Wu L."/>
            <person name="Ma J."/>
        </authorList>
    </citation>
    <scope>NUCLEOTIDE SEQUENCE [LARGE SCALE GENOMIC DNA]</scope>
    <source>
        <strain evidence="2">KCTC 42282</strain>
    </source>
</reference>
<dbReference type="EMBL" id="JBHRYC010000039">
    <property type="protein sequence ID" value="MFC3637543.1"/>
    <property type="molecule type" value="Genomic_DNA"/>
</dbReference>
<organism evidence="1 2">
    <name type="scientific">Camelimonas fluminis</name>
    <dbReference type="NCBI Taxonomy" id="1576911"/>
    <lineage>
        <taxon>Bacteria</taxon>
        <taxon>Pseudomonadati</taxon>
        <taxon>Pseudomonadota</taxon>
        <taxon>Alphaproteobacteria</taxon>
        <taxon>Hyphomicrobiales</taxon>
        <taxon>Chelatococcaceae</taxon>
        <taxon>Camelimonas</taxon>
    </lineage>
</organism>
<name>A0ABV7UGU6_9HYPH</name>
<accession>A0ABV7UGU6</accession>
<dbReference type="RefSeq" id="WP_191320690.1">
    <property type="nucleotide sequence ID" value="NZ_BNCG01000022.1"/>
</dbReference>